<accession>A0A094KF02</accession>
<evidence type="ECO:0000313" key="2">
    <source>
        <dbReference type="EMBL" id="KFZ57150.1"/>
    </source>
</evidence>
<reference evidence="2 3" key="1">
    <citation type="submission" date="2014-04" db="EMBL/GenBank/DDBJ databases">
        <title>Genome evolution of avian class.</title>
        <authorList>
            <person name="Zhang G."/>
            <person name="Li C."/>
        </authorList>
    </citation>
    <scope>NUCLEOTIDE SEQUENCE [LARGE SCALE GENOMIC DNA]</scope>
    <source>
        <strain evidence="2">BGI_N338</strain>
    </source>
</reference>
<protein>
    <submittedName>
        <fullName evidence="2">Uncharacterized protein</fullName>
    </submittedName>
</protein>
<feature type="compositionally biased region" description="Basic and acidic residues" evidence="1">
    <location>
        <begin position="59"/>
        <end position="91"/>
    </location>
</feature>
<dbReference type="OrthoDB" id="2157641at2759"/>
<organism evidence="2 3">
    <name type="scientific">Podiceps cristatus</name>
    <name type="common">Great crested grebe</name>
    <dbReference type="NCBI Taxonomy" id="345573"/>
    <lineage>
        <taxon>Eukaryota</taxon>
        <taxon>Metazoa</taxon>
        <taxon>Chordata</taxon>
        <taxon>Craniata</taxon>
        <taxon>Vertebrata</taxon>
        <taxon>Euteleostomi</taxon>
        <taxon>Archelosauria</taxon>
        <taxon>Archosauria</taxon>
        <taxon>Dinosauria</taxon>
        <taxon>Saurischia</taxon>
        <taxon>Theropoda</taxon>
        <taxon>Coelurosauria</taxon>
        <taxon>Aves</taxon>
        <taxon>Neognathae</taxon>
        <taxon>Neoaves</taxon>
        <taxon>Mirandornithes</taxon>
        <taxon>Podicipediformes</taxon>
        <taxon>Podicipedidae</taxon>
        <taxon>Podiceps</taxon>
    </lineage>
</organism>
<proteinExistence type="predicted"/>
<keyword evidence="3" id="KW-1185">Reference proteome</keyword>
<sequence>MSENSHFPWSAADCQELHSSGSQPAGLACSDRDEQLSQPPEPASGRASPWDDAQPSRGVEGEHGAQGDKHLEAVTEPGERQGEQGRGRDTASESGRGDGLALANG</sequence>
<dbReference type="AlphaFoldDB" id="A0A094KF02"/>
<feature type="non-terminal residue" evidence="2">
    <location>
        <position position="105"/>
    </location>
</feature>
<evidence type="ECO:0000313" key="3">
    <source>
        <dbReference type="Proteomes" id="UP000053854"/>
    </source>
</evidence>
<dbReference type="Proteomes" id="UP000053854">
    <property type="component" value="Unassembled WGS sequence"/>
</dbReference>
<name>A0A094KF02_PODCR</name>
<gene>
    <name evidence="2" type="ORF">N338_07340</name>
</gene>
<feature type="region of interest" description="Disordered" evidence="1">
    <location>
        <begin position="1"/>
        <end position="105"/>
    </location>
</feature>
<dbReference type="EMBL" id="KL255421">
    <property type="protein sequence ID" value="KFZ57150.1"/>
    <property type="molecule type" value="Genomic_DNA"/>
</dbReference>
<evidence type="ECO:0000256" key="1">
    <source>
        <dbReference type="SAM" id="MobiDB-lite"/>
    </source>
</evidence>